<name>A0ACC3AIM1_9EURO</name>
<proteinExistence type="predicted"/>
<keyword evidence="2" id="KW-1185">Reference proteome</keyword>
<accession>A0ACC3AIM1</accession>
<dbReference type="EMBL" id="JAPDRQ010000009">
    <property type="protein sequence ID" value="KAJ9663328.1"/>
    <property type="molecule type" value="Genomic_DNA"/>
</dbReference>
<reference evidence="1" key="1">
    <citation type="submission" date="2022-10" db="EMBL/GenBank/DDBJ databases">
        <title>Culturing micro-colonial fungi from biological soil crusts in the Mojave desert and describing Neophaeococcomyces mojavensis, and introducing the new genera and species Taxawa tesnikishii.</title>
        <authorList>
            <person name="Kurbessoian T."/>
            <person name="Stajich J.E."/>
        </authorList>
    </citation>
    <scope>NUCLEOTIDE SEQUENCE</scope>
    <source>
        <strain evidence="1">JES_112</strain>
    </source>
</reference>
<evidence type="ECO:0000313" key="1">
    <source>
        <dbReference type="EMBL" id="KAJ9663328.1"/>
    </source>
</evidence>
<evidence type="ECO:0000313" key="2">
    <source>
        <dbReference type="Proteomes" id="UP001172386"/>
    </source>
</evidence>
<protein>
    <submittedName>
        <fullName evidence="1">Uncharacterized protein</fullName>
    </submittedName>
</protein>
<dbReference type="Proteomes" id="UP001172386">
    <property type="component" value="Unassembled WGS sequence"/>
</dbReference>
<comment type="caution">
    <text evidence="1">The sequence shown here is derived from an EMBL/GenBank/DDBJ whole genome shotgun (WGS) entry which is preliminary data.</text>
</comment>
<organism evidence="1 2">
    <name type="scientific">Neophaeococcomyces mojaviensis</name>
    <dbReference type="NCBI Taxonomy" id="3383035"/>
    <lineage>
        <taxon>Eukaryota</taxon>
        <taxon>Fungi</taxon>
        <taxon>Dikarya</taxon>
        <taxon>Ascomycota</taxon>
        <taxon>Pezizomycotina</taxon>
        <taxon>Eurotiomycetes</taxon>
        <taxon>Chaetothyriomycetidae</taxon>
        <taxon>Chaetothyriales</taxon>
        <taxon>Chaetothyriales incertae sedis</taxon>
        <taxon>Neophaeococcomyces</taxon>
    </lineage>
</organism>
<gene>
    <name evidence="1" type="ORF">H2198_000845</name>
</gene>
<sequence length="1723" mass="191638">MEAVGLASSIITFLDLTAKVVSRSREYIIQAQNAPEFLQAIENHLPLLAKSLETIKRQALDGKVADEIANELVKIVNNAFTEVQRLDQYIRMLKPSGRSSSFQRLDRAVKSVFKYDAKIQAAMEKLRGYTDTLNFYQISVSTGKTDNILRYLKSIKNGFGKTFLSATIFSQLGEEGDMVAAVFWTSEGQFASSSLDEIPRSWLVQLLLQDVLLFERLKAVWMDSGSERATSKEIWHCLRIILGTSVNPITLVIDGLDEYQQQQARRRERIGLNHQSTLQYVSIREFLQKLKTIVREVPCRLLLVSQQEAEIQSEVASTTLAEEGIDGYEHNIVQEDVKEDVKTFASFMIEGKIPKRTGSLKVDLAEMIASKAEGQMLWIALQQREPNYLRPSFSEKKLRSVIESTPVGLDHLYQSNLDRIDQLPADEKLRALRMLHWIIHALRPLSVHELVEAILIQDDDDAEEFPDEELPEDSNEEDVFGEIKTLCGNFVTFDIDEKQKQPQYWKIRLAHSSVRVFLNNKLPADVYGVIEHGSHNEMGRSVIGNLCLRYLAYDNVWPEQQRQTGINVLTAPAHPLLTYAATYWPMHLTENNREDMKSGISTFFRCHYDKFQKWQRPILETKDFAKAGLAEKTAWNWLSRLSFAAALGLDSVVEELCNLGDEVDPDGAWPLICACSGGSLTTVQFLIDRGAQLERASSTGVTPIHRAALKGRSEIVDFLIKKGVSVDTSSKDGFSPLHSAARNGFEEVVRLLMAADADPMKLDNNGCFPLHYGVNMRHQKVVAALLTTDALAKQTINYTSYSGWAPLSSAAYYGDLGTVEILLGKGADALQIGVSGKTPLYHSAEQGHVDVFMLLIQNCGNVSEAVNKVTEVNGYSLLHAAVYGKSLEIVKTLLDNGTDISRHDNSYCSSLDWAIYLGLKDIVDLLLQSYTNAELTSSVYTSWTPLMYAAASGFEDMVQMLLNRGANVQVQNEDNGTALQIAATNGYSDIVKLLLDHTGGRDVLEIQNSSGCTPLLATCEAGHAEVVKILLDAGADPSARSSRGASCLDMAAYSGSLETVQVLLERCGASIFPDTLVLHCAAESGSKDVFDLLNTHYKINLKTWDSGWTVLHAAAQGGNVDIIKIIIEQGPEILLTTRDNKDHLSLYLACESNKVDAAKFLLQRYAQCVPPLEFDIDDVFASVYGGNLEIVKLLYSTNMESFKKAHEKGSTPLHIACLQGKDDIMRFLIDRGYNVMDKNLDGESCLHAYAWSGYTKVAKFFNDIDWSQALAARNTQGRTPLLDSCYRGKAEAFRRFVKHGANIEDVTEHPWNYSRLFLKELSTLHYAAGSGSIEIAKLILEACDRSLTWKTTRGVQPIHVAAMAEHDFMVEFLMEHGASAEVVTIHKETPLFLSVCLQSRLSVATLLKTGVGPFERRQGLSIMAYAALDDSAASMKLLYADGFDLVTGQRDGQTLLHLAASKNASDSIDFLLGQKFDWEVKDEHRWRARDCMHVGKAAPARGASPGEVASLNLPWLPPTAWALDKSDVCAFQMDGHVTRAMLKKEPIESNTEAPPRVFTLTADHYLLPKPSASYFEVTIEECAPTNGVAIGLDCFIGEHERTLGLGYCSYAYYGDDGEFGDGTYEPDEYGPKFNQGDIIGCGVDYHAQQLFFTKNGKCLACDEIQGRFVPAISTIEQVTKIDANFGQRPFSFDIATHGYGDKSCERCYGKRRYRSEWRMGVEE</sequence>